<feature type="transmembrane region" description="Helical" evidence="2">
    <location>
        <begin position="957"/>
        <end position="979"/>
    </location>
</feature>
<reference evidence="3" key="1">
    <citation type="journal article" date="2015" name="PLoS ONE">
        <title>Comprehensive Evaluation of Toxoplasma gondii VEG and Neospora caninum LIV Genomes with Tachyzoite Stage Transcriptome and Proteome Defines Novel Transcript Features.</title>
        <authorList>
            <person name="Ramaprasad A."/>
            <person name="Mourier T."/>
            <person name="Naeem R."/>
            <person name="Malas T.B."/>
            <person name="Moussa E."/>
            <person name="Panigrahi A."/>
            <person name="Vermont S.J."/>
            <person name="Otto T.D."/>
            <person name="Wastling J."/>
            <person name="Pain A."/>
        </authorList>
    </citation>
    <scope>NUCLEOTIDE SEQUENCE</scope>
    <source>
        <strain evidence="3">Liverpool</strain>
    </source>
</reference>
<dbReference type="AlphaFoldDB" id="A0A0F7UE10"/>
<evidence type="ECO:0000256" key="1">
    <source>
        <dbReference type="SAM" id="MobiDB-lite"/>
    </source>
</evidence>
<name>A0A0F7UE10_NEOCL</name>
<organism evidence="3">
    <name type="scientific">Neospora caninum (strain Liverpool)</name>
    <dbReference type="NCBI Taxonomy" id="572307"/>
    <lineage>
        <taxon>Eukaryota</taxon>
        <taxon>Sar</taxon>
        <taxon>Alveolata</taxon>
        <taxon>Apicomplexa</taxon>
        <taxon>Conoidasida</taxon>
        <taxon>Coccidia</taxon>
        <taxon>Eucoccidiorida</taxon>
        <taxon>Eimeriorina</taxon>
        <taxon>Sarcocystidae</taxon>
        <taxon>Neospora</taxon>
    </lineage>
</organism>
<dbReference type="Gene3D" id="2.130.10.30">
    <property type="entry name" value="Regulator of chromosome condensation 1/beta-lactamase-inhibitor protein II"/>
    <property type="match status" value="2"/>
</dbReference>
<keyword evidence="2" id="KW-1133">Transmembrane helix</keyword>
<dbReference type="SUPFAM" id="SSF82895">
    <property type="entry name" value="TSP-1 type 1 repeat"/>
    <property type="match status" value="1"/>
</dbReference>
<sequence length="989" mass="103772">MGSSPVAVVPQLQGGRRLEGCPLRRDESLISCGFVAAPAPWPTGTHPRVSQSVHLQRYNSFLFSHTSAEEKRKNSPNHIGGAASASLHSPADSTQLHSADPSFSFMLYCRRAPDPGRRCVITSIGYCRNQRQVSTRSTRRRDERIGVPAEVWGRSAKSSRLVSRFLRSLLLLFFFTMLAMDTAVAVLPRRASKQPLAGQLEVATDGSTPWHAHGFWRQRSTFSNEELTPLHDAPSSLQVSEARSYEGPEGMAVELTCGTMVISIKSATWKSSTGACPAERDCLDQMRRLCDGFFSCRVVPVGSDSASAEASGMPAAKCGDVCSMSAQPHRIITGKYECVVKGGTDSSTLLDEHSAGASTTSGDVTWDAIQAGGAAPTASEMGGAGGISAFIATQASQGLNLISYTDTDSSDKRTAIESLASQNPGTAGLLRLSADRKVTKLWFTQGAFAAQFVPEGTNPAAIVTFGVPAYGGPPPNNVLSSWEHADFACGAADTFAISQGLTPRHTTAPTSQIICTNTASVACTNLDAVNTAIQKSRPKTVMLEGIACHREGRAFGLLFADGTVLAFGDADRGGTMSAEAQGDLSSFDAARNQRVKKIVATQGAMAVLLLRGSVYAWGLDQFGGTLPSPEPTGVVDLVANDVGFAALTGGGSVVTWGKGMVAPSRLSGVEIKKIVGEKTCFAAFDAKGGVYIWGLGSNEGAFCNEEFVGQRPTISQNFSDVKAKLVEGISVVRFNEHAAMAVKKPPTADGSWEIVTWGTAAKGGDVPSYVLSGGRRGVKVVGASKSAFAIVSTQGDVYAWGDKEGGGDGWNQSFVSGRAYGLVSMARSFVALLNTGEAFAWGGNGQTLMSSARRQDLGSVVESGLLRGLYVVDGVGEGEIFVGVIGVPCVPGEWGAWGSCRSVCEGIRQRTRTVELEAWGGTCDSPLTEAGSCKGPKYGTDECPSTETDDSSSETGLSLGVILGCATASVAILGVVGFMTHMWCSGSRV</sequence>
<protein>
    <submittedName>
        <fullName evidence="3">Alpha-tubulin suppressor protein</fullName>
    </submittedName>
</protein>
<dbReference type="PROSITE" id="PS50092">
    <property type="entry name" value="TSP1"/>
    <property type="match status" value="1"/>
</dbReference>
<evidence type="ECO:0000256" key="2">
    <source>
        <dbReference type="SAM" id="Phobius"/>
    </source>
</evidence>
<keyword evidence="2" id="KW-0472">Membrane</keyword>
<accession>A0A0F7UE10</accession>
<dbReference type="InterPro" id="IPR036383">
    <property type="entry name" value="TSP1_rpt_sf"/>
</dbReference>
<evidence type="ECO:0000313" key="3">
    <source>
        <dbReference type="EMBL" id="CEL68099.1"/>
    </source>
</evidence>
<dbReference type="InterPro" id="IPR009091">
    <property type="entry name" value="RCC1/BLIP-II"/>
</dbReference>
<proteinExistence type="predicted"/>
<feature type="region of interest" description="Disordered" evidence="1">
    <location>
        <begin position="66"/>
        <end position="93"/>
    </location>
</feature>
<keyword evidence="2" id="KW-0812">Transmembrane</keyword>
<gene>
    <name evidence="3" type="ORF">BN1204_038730</name>
</gene>
<dbReference type="EMBL" id="LN714484">
    <property type="protein sequence ID" value="CEL68099.1"/>
    <property type="molecule type" value="Genomic_DNA"/>
</dbReference>
<dbReference type="InterPro" id="IPR000884">
    <property type="entry name" value="TSP1_rpt"/>
</dbReference>
<dbReference type="SUPFAM" id="SSF50985">
    <property type="entry name" value="RCC1/BLIP-II"/>
    <property type="match status" value="1"/>
</dbReference>
<dbReference type="Gene3D" id="2.20.100.10">
    <property type="entry name" value="Thrombospondin type-1 (TSP1) repeat"/>
    <property type="match status" value="1"/>
</dbReference>
<feature type="transmembrane region" description="Helical" evidence="2">
    <location>
        <begin position="165"/>
        <end position="187"/>
    </location>
</feature>